<name>A0A1J0ENH4_9PSED</name>
<proteinExistence type="predicted"/>
<evidence type="ECO:0000313" key="1">
    <source>
        <dbReference type="EMBL" id="APC17356.1"/>
    </source>
</evidence>
<evidence type="ECO:0000313" key="2">
    <source>
        <dbReference type="Proteomes" id="UP000182567"/>
    </source>
</evidence>
<organism evidence="1 2">
    <name type="scientific">Pseudomonas frederiksbergensis</name>
    <dbReference type="NCBI Taxonomy" id="104087"/>
    <lineage>
        <taxon>Bacteria</taxon>
        <taxon>Pseudomonadati</taxon>
        <taxon>Pseudomonadota</taxon>
        <taxon>Gammaproteobacteria</taxon>
        <taxon>Pseudomonadales</taxon>
        <taxon>Pseudomonadaceae</taxon>
        <taxon>Pseudomonas</taxon>
    </lineage>
</organism>
<reference evidence="2" key="1">
    <citation type="submission" date="2016-10" db="EMBL/GenBank/DDBJ databases">
        <title>Pseudomonas frederiksbergensis ERGS4:02 complete genome.</title>
        <authorList>
            <person name="Kumar R."/>
            <person name="Acharya V."/>
            <person name="Singh D."/>
        </authorList>
    </citation>
    <scope>NUCLEOTIDE SEQUENCE [LARGE SCALE GENOMIC DNA]</scope>
    <source>
        <strain evidence="2">ERGS4:02</strain>
    </source>
</reference>
<dbReference type="Proteomes" id="UP000182567">
    <property type="component" value="Chromosome"/>
</dbReference>
<sequence>MLFLTAGHDLYIRLEKHRPVQQQVISHETYFAGQKKRFAGNKKRRPVGLPLRTSSVLDAFDVGSPHSVFWTVCSPGANSAPVGVVAAAGLIRRAAVDCLSGQ</sequence>
<gene>
    <name evidence="1" type="ORF">BLL42_17020</name>
</gene>
<dbReference type="EMBL" id="CP017886">
    <property type="protein sequence ID" value="APC17356.1"/>
    <property type="molecule type" value="Genomic_DNA"/>
</dbReference>
<dbReference type="AlphaFoldDB" id="A0A1J0ENH4"/>
<protein>
    <submittedName>
        <fullName evidence="1">Uncharacterized protein</fullName>
    </submittedName>
</protein>
<accession>A0A1J0ENH4</accession>